<keyword evidence="1" id="KW-0677">Repeat</keyword>
<reference evidence="3" key="2">
    <citation type="journal article" date="2021" name="PeerJ">
        <title>Extensive microbial diversity within the chicken gut microbiome revealed by metagenomics and culture.</title>
        <authorList>
            <person name="Gilroy R."/>
            <person name="Ravi A."/>
            <person name="Getino M."/>
            <person name="Pursley I."/>
            <person name="Horton D.L."/>
            <person name="Alikhan N.F."/>
            <person name="Baker D."/>
            <person name="Gharbi K."/>
            <person name="Hall N."/>
            <person name="Watson M."/>
            <person name="Adriaenssens E.M."/>
            <person name="Foster-Nyarko E."/>
            <person name="Jarju S."/>
            <person name="Secka A."/>
            <person name="Antonio M."/>
            <person name="Oren A."/>
            <person name="Chaudhuri R.R."/>
            <person name="La Ragione R."/>
            <person name="Hildebrand F."/>
            <person name="Pallen M.J."/>
        </authorList>
    </citation>
    <scope>NUCLEOTIDE SEQUENCE</scope>
    <source>
        <strain evidence="3">F6-4510</strain>
    </source>
</reference>
<dbReference type="GO" id="GO:0006355">
    <property type="term" value="P:regulation of DNA-templated transcription"/>
    <property type="evidence" value="ECO:0007669"/>
    <property type="project" value="InterPro"/>
</dbReference>
<dbReference type="InterPro" id="IPR004341">
    <property type="entry name" value="CAT_RNA-bd_dom"/>
</dbReference>
<reference evidence="3" key="1">
    <citation type="submission" date="2020-10" db="EMBL/GenBank/DDBJ databases">
        <authorList>
            <person name="Gilroy R."/>
        </authorList>
    </citation>
    <scope>NUCLEOTIDE SEQUENCE</scope>
    <source>
        <strain evidence="3">F6-4510</strain>
    </source>
</reference>
<dbReference type="PANTHER" id="PTHR30185:SF15">
    <property type="entry name" value="CRYPTIC BETA-GLUCOSIDE BGL OPERON ANTITERMINATOR"/>
    <property type="match status" value="1"/>
</dbReference>
<accession>A0A9D9DV39</accession>
<dbReference type="Pfam" id="PF00874">
    <property type="entry name" value="PRD"/>
    <property type="match status" value="2"/>
</dbReference>
<dbReference type="InterPro" id="IPR036650">
    <property type="entry name" value="CAT_RNA-bd_dom_sf"/>
</dbReference>
<dbReference type="SUPFAM" id="SSF63520">
    <property type="entry name" value="PTS-regulatory domain, PRD"/>
    <property type="match status" value="2"/>
</dbReference>
<evidence type="ECO:0000313" key="3">
    <source>
        <dbReference type="EMBL" id="MBO8434687.1"/>
    </source>
</evidence>
<sequence>MRVIKKLNNNFAICVDGSGNELIAYGKGIGFPKTPYDITDLNKIDRTFYHLERKYFGLFEELPETILNFTAKIIDIARNELDYELNPNLIMTLADHINFLIERSKKNIYVQMPSIYEIEHLYPNEAKVGVYIVKQIERKFGVKINKNEASGIAMSFVNARYNSKNKTDIAENLQMKYDDILEDTISIVESEMGIMIDRTSYNFARYASHLMYLLQRLGSNDVLDNNVSEMYEALKKEAPNMEKCVQLIDEYFQENLKYTLYSEEKLYLLLHINRICLREGL</sequence>
<dbReference type="Pfam" id="PF03123">
    <property type="entry name" value="CAT_RBD"/>
    <property type="match status" value="1"/>
</dbReference>
<dbReference type="SUPFAM" id="SSF50151">
    <property type="entry name" value="SacY-like RNA-binding domain"/>
    <property type="match status" value="1"/>
</dbReference>
<proteinExistence type="predicted"/>
<dbReference type="SMART" id="SM01061">
    <property type="entry name" value="CAT_RBD"/>
    <property type="match status" value="1"/>
</dbReference>
<protein>
    <submittedName>
        <fullName evidence="3">PRD domain-containing protein</fullName>
    </submittedName>
</protein>
<dbReference type="PANTHER" id="PTHR30185">
    <property type="entry name" value="CRYPTIC BETA-GLUCOSIDE BGL OPERON ANTITERMINATOR"/>
    <property type="match status" value="1"/>
</dbReference>
<evidence type="ECO:0000256" key="1">
    <source>
        <dbReference type="ARBA" id="ARBA00022737"/>
    </source>
</evidence>
<gene>
    <name evidence="3" type="ORF">IAC55_05135</name>
</gene>
<evidence type="ECO:0000259" key="2">
    <source>
        <dbReference type="PROSITE" id="PS51372"/>
    </source>
</evidence>
<dbReference type="InterPro" id="IPR050661">
    <property type="entry name" value="BglG_antiterminators"/>
</dbReference>
<dbReference type="Proteomes" id="UP000823611">
    <property type="component" value="Unassembled WGS sequence"/>
</dbReference>
<dbReference type="EMBL" id="JADIMX010000097">
    <property type="protein sequence ID" value="MBO8434687.1"/>
    <property type="molecule type" value="Genomic_DNA"/>
</dbReference>
<dbReference type="Gene3D" id="1.10.1790.10">
    <property type="entry name" value="PRD domain"/>
    <property type="match status" value="2"/>
</dbReference>
<comment type="caution">
    <text evidence="3">The sequence shown here is derived from an EMBL/GenBank/DDBJ whole genome shotgun (WGS) entry which is preliminary data.</text>
</comment>
<dbReference type="InterPro" id="IPR036634">
    <property type="entry name" value="PRD_sf"/>
</dbReference>
<dbReference type="Gene3D" id="2.30.24.10">
    <property type="entry name" value="CAT RNA-binding domain"/>
    <property type="match status" value="1"/>
</dbReference>
<dbReference type="AlphaFoldDB" id="A0A9D9DV39"/>
<dbReference type="PROSITE" id="PS51372">
    <property type="entry name" value="PRD_2"/>
    <property type="match status" value="2"/>
</dbReference>
<dbReference type="InterPro" id="IPR011608">
    <property type="entry name" value="PRD"/>
</dbReference>
<evidence type="ECO:0000313" key="4">
    <source>
        <dbReference type="Proteomes" id="UP000823611"/>
    </source>
</evidence>
<dbReference type="GO" id="GO:0003723">
    <property type="term" value="F:RNA binding"/>
    <property type="evidence" value="ECO:0007669"/>
    <property type="project" value="InterPro"/>
</dbReference>
<name>A0A9D9DV39_9FIRM</name>
<feature type="domain" description="PRD" evidence="2">
    <location>
        <begin position="61"/>
        <end position="166"/>
    </location>
</feature>
<organism evidence="3 4">
    <name type="scientific">Candidatus Fimicola merdigallinarum</name>
    <dbReference type="NCBI Taxonomy" id="2840819"/>
    <lineage>
        <taxon>Bacteria</taxon>
        <taxon>Bacillati</taxon>
        <taxon>Bacillota</taxon>
        <taxon>Clostridia</taxon>
        <taxon>Lachnospirales</taxon>
        <taxon>Lachnospiraceae</taxon>
        <taxon>Lachnospiraceae incertae sedis</taxon>
        <taxon>Candidatus Fimicola</taxon>
    </lineage>
</organism>
<feature type="domain" description="PRD" evidence="2">
    <location>
        <begin position="172"/>
        <end position="281"/>
    </location>
</feature>